<evidence type="ECO:0000259" key="7">
    <source>
        <dbReference type="PROSITE" id="PS50850"/>
    </source>
</evidence>
<dbReference type="Pfam" id="PF07690">
    <property type="entry name" value="MFS_1"/>
    <property type="match status" value="1"/>
</dbReference>
<dbReference type="PANTHER" id="PTHR43124">
    <property type="entry name" value="PURINE EFFLUX PUMP PBUE"/>
    <property type="match status" value="1"/>
</dbReference>
<keyword evidence="2" id="KW-1003">Cell membrane</keyword>
<accession>A0A377DDB8</accession>
<organism evidence="8 9">
    <name type="scientific">Escherichia coli</name>
    <dbReference type="NCBI Taxonomy" id="562"/>
    <lineage>
        <taxon>Bacteria</taxon>
        <taxon>Pseudomonadati</taxon>
        <taxon>Pseudomonadota</taxon>
        <taxon>Gammaproteobacteria</taxon>
        <taxon>Enterobacterales</taxon>
        <taxon>Enterobacteriaceae</taxon>
        <taxon>Escherichia</taxon>
    </lineage>
</organism>
<evidence type="ECO:0000256" key="2">
    <source>
        <dbReference type="ARBA" id="ARBA00022475"/>
    </source>
</evidence>
<evidence type="ECO:0000256" key="3">
    <source>
        <dbReference type="ARBA" id="ARBA00022692"/>
    </source>
</evidence>
<protein>
    <submittedName>
        <fullName evidence="8">Ribonucleoside transporter</fullName>
    </submittedName>
</protein>
<dbReference type="SUPFAM" id="SSF103473">
    <property type="entry name" value="MFS general substrate transporter"/>
    <property type="match status" value="1"/>
</dbReference>
<evidence type="ECO:0000313" key="8">
    <source>
        <dbReference type="EMBL" id="STM18380.1"/>
    </source>
</evidence>
<proteinExistence type="predicted"/>
<dbReference type="InterPro" id="IPR050189">
    <property type="entry name" value="MFS_Efflux_Transporters"/>
</dbReference>
<sequence length="233" mass="25049">MLKWSAFPLKHATGNTMSEFIAENRGADAITRPNWSAVFSVAFCVACLIIVEFLPVSLLTPMAQDLGISEGVAGQSVTVTAFVAMFASLFITQTIQATDRRYVVILFAVLLTLSCLLVSFANSFSLLLIGRACLGLALGGFWAMSASLTMRLVPPRTVPKALSVIFGAVSIALVIAAPLGSFLGELIGWRNVFNAAAVMGVLCIFWIIKSLPSLLANPRIRNKILSAYYNVRV</sequence>
<feature type="domain" description="Major facilitator superfamily (MFS) profile" evidence="7">
    <location>
        <begin position="30"/>
        <end position="233"/>
    </location>
</feature>
<evidence type="ECO:0000256" key="6">
    <source>
        <dbReference type="SAM" id="Phobius"/>
    </source>
</evidence>
<evidence type="ECO:0000256" key="4">
    <source>
        <dbReference type="ARBA" id="ARBA00022989"/>
    </source>
</evidence>
<reference evidence="8 9" key="1">
    <citation type="submission" date="2018-06" db="EMBL/GenBank/DDBJ databases">
        <authorList>
            <consortium name="Pathogen Informatics"/>
            <person name="Doyle S."/>
        </authorList>
    </citation>
    <scope>NUCLEOTIDE SEQUENCE [LARGE SCALE GENOMIC DNA]</scope>
    <source>
        <strain evidence="8 9">NCTC7922</strain>
    </source>
</reference>
<feature type="transmembrane region" description="Helical" evidence="6">
    <location>
        <begin position="72"/>
        <end position="91"/>
    </location>
</feature>
<comment type="subcellular location">
    <subcellularLocation>
        <location evidence="1">Cell membrane</location>
        <topology evidence="1">Multi-pass membrane protein</topology>
    </subcellularLocation>
</comment>
<feature type="transmembrane region" description="Helical" evidence="6">
    <location>
        <begin position="128"/>
        <end position="149"/>
    </location>
</feature>
<dbReference type="InterPro" id="IPR020846">
    <property type="entry name" value="MFS_dom"/>
</dbReference>
<gene>
    <name evidence="8" type="primary">nepI_3</name>
    <name evidence="8" type="ORF">NCTC7922_04571</name>
</gene>
<name>A0A377DDB8_ECOLX</name>
<evidence type="ECO:0000256" key="1">
    <source>
        <dbReference type="ARBA" id="ARBA00004651"/>
    </source>
</evidence>
<feature type="transmembrane region" description="Helical" evidence="6">
    <location>
        <begin position="103"/>
        <end position="122"/>
    </location>
</feature>
<dbReference type="InterPro" id="IPR011701">
    <property type="entry name" value="MFS"/>
</dbReference>
<dbReference type="EMBL" id="UGFC01000006">
    <property type="protein sequence ID" value="STM18380.1"/>
    <property type="molecule type" value="Genomic_DNA"/>
</dbReference>
<dbReference type="InterPro" id="IPR036259">
    <property type="entry name" value="MFS_trans_sf"/>
</dbReference>
<feature type="transmembrane region" description="Helical" evidence="6">
    <location>
        <begin position="195"/>
        <end position="216"/>
    </location>
</feature>
<evidence type="ECO:0000313" key="9">
    <source>
        <dbReference type="Proteomes" id="UP000254174"/>
    </source>
</evidence>
<dbReference type="Gene3D" id="1.20.1250.20">
    <property type="entry name" value="MFS general substrate transporter like domains"/>
    <property type="match status" value="1"/>
</dbReference>
<dbReference type="PROSITE" id="PS50850">
    <property type="entry name" value="MFS"/>
    <property type="match status" value="1"/>
</dbReference>
<feature type="transmembrane region" description="Helical" evidence="6">
    <location>
        <begin position="35"/>
        <end position="60"/>
    </location>
</feature>
<keyword evidence="5 6" id="KW-0472">Membrane</keyword>
<dbReference type="PANTHER" id="PTHR43124:SF5">
    <property type="entry name" value="PURINE RIBONUCLEOSIDE EFFLUX PUMP NEPI"/>
    <property type="match status" value="1"/>
</dbReference>
<feature type="transmembrane region" description="Helical" evidence="6">
    <location>
        <begin position="161"/>
        <end position="183"/>
    </location>
</feature>
<dbReference type="GO" id="GO:0005886">
    <property type="term" value="C:plasma membrane"/>
    <property type="evidence" value="ECO:0007669"/>
    <property type="project" value="UniProtKB-SubCell"/>
</dbReference>
<keyword evidence="4 6" id="KW-1133">Transmembrane helix</keyword>
<dbReference type="AlphaFoldDB" id="A0A377DDB8"/>
<evidence type="ECO:0000256" key="5">
    <source>
        <dbReference type="ARBA" id="ARBA00023136"/>
    </source>
</evidence>
<keyword evidence="3 6" id="KW-0812">Transmembrane</keyword>
<dbReference type="GO" id="GO:0022857">
    <property type="term" value="F:transmembrane transporter activity"/>
    <property type="evidence" value="ECO:0007669"/>
    <property type="project" value="InterPro"/>
</dbReference>
<dbReference type="Proteomes" id="UP000254174">
    <property type="component" value="Unassembled WGS sequence"/>
</dbReference>